<dbReference type="AlphaFoldDB" id="A0A972VY48"/>
<gene>
    <name evidence="2" type="ORF">HQ497_13845</name>
</gene>
<evidence type="ECO:0000259" key="1">
    <source>
        <dbReference type="Pfam" id="PF03061"/>
    </source>
</evidence>
<organism evidence="2 3">
    <name type="scientific">SAR86 cluster bacterium</name>
    <dbReference type="NCBI Taxonomy" id="2030880"/>
    <lineage>
        <taxon>Bacteria</taxon>
        <taxon>Pseudomonadati</taxon>
        <taxon>Pseudomonadota</taxon>
        <taxon>Gammaproteobacteria</taxon>
        <taxon>SAR86 cluster</taxon>
    </lineage>
</organism>
<feature type="domain" description="Thioesterase" evidence="1">
    <location>
        <begin position="59"/>
        <end position="130"/>
    </location>
</feature>
<comment type="caution">
    <text evidence="2">The sequence shown here is derived from an EMBL/GenBank/DDBJ whole genome shotgun (WGS) entry which is preliminary data.</text>
</comment>
<accession>A0A972VY48</accession>
<dbReference type="Proteomes" id="UP000754644">
    <property type="component" value="Unassembled WGS sequence"/>
</dbReference>
<sequence length="145" mass="16070">MKILQQLRDEGRADDMQALLASIPYARFLGMQVERKGNEITTILPFKDSLVGNVNLPAIHGGAIGAFLELTSVIQLLFDTSCERLPKTVDISIDYLRSGKPVATYGRAIVTRQGRRVANVRAEIWQDEKTRPIAAAHGHYLLTPV</sequence>
<evidence type="ECO:0000313" key="2">
    <source>
        <dbReference type="EMBL" id="NQV66439.1"/>
    </source>
</evidence>
<dbReference type="Pfam" id="PF03061">
    <property type="entry name" value="4HBT"/>
    <property type="match status" value="1"/>
</dbReference>
<reference evidence="2" key="1">
    <citation type="submission" date="2020-05" db="EMBL/GenBank/DDBJ databases">
        <title>Sulfur intermediates as new biogeochemical hubs in an aquatic model microbial ecosystem.</title>
        <authorList>
            <person name="Vigneron A."/>
        </authorList>
    </citation>
    <scope>NUCLEOTIDE SEQUENCE</scope>
    <source>
        <strain evidence="2">Bin.250</strain>
    </source>
</reference>
<proteinExistence type="predicted"/>
<dbReference type="EMBL" id="JABMOJ010000519">
    <property type="protein sequence ID" value="NQV66439.1"/>
    <property type="molecule type" value="Genomic_DNA"/>
</dbReference>
<dbReference type="SUPFAM" id="SSF54637">
    <property type="entry name" value="Thioesterase/thiol ester dehydrase-isomerase"/>
    <property type="match status" value="1"/>
</dbReference>
<name>A0A972VY48_9GAMM</name>
<dbReference type="InterPro" id="IPR006683">
    <property type="entry name" value="Thioestr_dom"/>
</dbReference>
<evidence type="ECO:0000313" key="3">
    <source>
        <dbReference type="Proteomes" id="UP000754644"/>
    </source>
</evidence>
<dbReference type="GO" id="GO:0016790">
    <property type="term" value="F:thiolester hydrolase activity"/>
    <property type="evidence" value="ECO:0007669"/>
    <property type="project" value="UniProtKB-ARBA"/>
</dbReference>
<protein>
    <submittedName>
        <fullName evidence="2">PaaI family thioesterase</fullName>
    </submittedName>
</protein>
<dbReference type="InterPro" id="IPR029069">
    <property type="entry name" value="HotDog_dom_sf"/>
</dbReference>
<dbReference type="CDD" id="cd03443">
    <property type="entry name" value="PaaI_thioesterase"/>
    <property type="match status" value="1"/>
</dbReference>
<dbReference type="Gene3D" id="3.10.129.10">
    <property type="entry name" value="Hotdog Thioesterase"/>
    <property type="match status" value="1"/>
</dbReference>